<dbReference type="Pfam" id="PF01578">
    <property type="entry name" value="Cytochrom_C_asm"/>
    <property type="match status" value="1"/>
</dbReference>
<feature type="transmembrane region" description="Helical" evidence="1">
    <location>
        <begin position="61"/>
        <end position="79"/>
    </location>
</feature>
<dbReference type="GO" id="GO:0017004">
    <property type="term" value="P:cytochrome complex assembly"/>
    <property type="evidence" value="ECO:0007669"/>
    <property type="project" value="InterPro"/>
</dbReference>
<name>A0A6H2U278_9EUKA</name>
<dbReference type="AlphaFoldDB" id="A0A6H2U278"/>
<feature type="transmembrane region" description="Helical" evidence="1">
    <location>
        <begin position="184"/>
        <end position="206"/>
    </location>
</feature>
<feature type="transmembrane region" description="Helical" evidence="1">
    <location>
        <begin position="158"/>
        <end position="178"/>
    </location>
</feature>
<keyword evidence="1" id="KW-0472">Membrane</keyword>
<dbReference type="RefSeq" id="YP_009734641.1">
    <property type="nucleotide sequence ID" value="NC_046408.1"/>
</dbReference>
<accession>A0A6H2U278</accession>
<keyword evidence="1" id="KW-1133">Transmembrane helix</keyword>
<dbReference type="GeneID" id="44790203"/>
<organism evidence="3">
    <name type="scientific">Sphaerothecum destruens</name>
    <dbReference type="NCBI Taxonomy" id="42893"/>
    <lineage>
        <taxon>Eukaryota</taxon>
        <taxon>Ichthyosporea</taxon>
        <taxon>Dermocystida</taxon>
        <taxon>Sphaerothecum</taxon>
    </lineage>
</organism>
<feature type="transmembrane region" description="Helical" evidence="1">
    <location>
        <begin position="124"/>
        <end position="146"/>
    </location>
</feature>
<proteinExistence type="predicted"/>
<feature type="domain" description="Cytochrome c assembly protein" evidence="2">
    <location>
        <begin position="35"/>
        <end position="109"/>
    </location>
</feature>
<feature type="transmembrane region" description="Helical" evidence="1">
    <location>
        <begin position="91"/>
        <end position="118"/>
    </location>
</feature>
<feature type="transmembrane region" description="Helical" evidence="1">
    <location>
        <begin position="297"/>
        <end position="315"/>
    </location>
</feature>
<evidence type="ECO:0000313" key="3">
    <source>
        <dbReference type="EMBL" id="QID02684.1"/>
    </source>
</evidence>
<geneLocation type="mitochondrion" evidence="3"/>
<keyword evidence="1" id="KW-0812">Transmembrane</keyword>
<dbReference type="EMBL" id="MG832660">
    <property type="protein sequence ID" value="QID02684.1"/>
    <property type="molecule type" value="Genomic_DNA"/>
</dbReference>
<feature type="transmembrane region" description="Helical" evidence="1">
    <location>
        <begin position="327"/>
        <end position="346"/>
    </location>
</feature>
<evidence type="ECO:0000256" key="1">
    <source>
        <dbReference type="SAM" id="Phobius"/>
    </source>
</evidence>
<dbReference type="InterPro" id="IPR002541">
    <property type="entry name" value="Cyt_c_assembly"/>
</dbReference>
<keyword evidence="3" id="KW-0496">Mitochondrion</keyword>
<sequence>MGLVILTSPPKIWDIGVGSLWLLRSCELYVLSGKFLIISISLGSVWGVSELGWGGFWFWDPVEFISLLHLFGYLYYIHLTKSRIDDLSISLVLLILCFLVLLCIYIVRCGFLGGVHVFVSKIDWWVFSIILLYFIIGLCLMFRFWRYVLINRLLVSKVYLLFFGGVYLLIYWLLFYLIVFKVNLAEYCFINLFFILGFLALLYLFVNNSFNDLIHLYVFLLILILLYRYDLGWDVCLSLECLSVISNMYVKVCLLKLDVYENCGKLVFNSNIGVCFNEIFQDIIGLEYQFYIGVTKLKPMVIVLLNGFVLVSFIVEEIGSHFIRFDLVVSFLVFWLWLITFFLVFLDEFIWIKSCDVSL</sequence>
<dbReference type="GO" id="GO:0016829">
    <property type="term" value="F:lyase activity"/>
    <property type="evidence" value="ECO:0007669"/>
    <property type="project" value="UniProtKB-KW"/>
</dbReference>
<reference evidence="3" key="1">
    <citation type="journal article" date="2020" name="Parasit. Vectors">
        <title>The complete mitochondrial genome of a parasite at the animal-fungal boundary.</title>
        <authorList>
            <person name="Sana S."/>
            <person name="Hardouin E.A."/>
            <person name="Paley R."/>
            <person name="Zhang T."/>
            <person name="Andreou D."/>
        </authorList>
    </citation>
    <scope>NUCLEOTIDE SEQUENCE</scope>
</reference>
<evidence type="ECO:0000259" key="2">
    <source>
        <dbReference type="Pfam" id="PF01578"/>
    </source>
</evidence>
<feature type="transmembrane region" description="Helical" evidence="1">
    <location>
        <begin position="213"/>
        <end position="229"/>
    </location>
</feature>
<keyword evidence="3" id="KW-0456">Lyase</keyword>
<gene>
    <name evidence="3" type="primary">ccmF</name>
</gene>
<dbReference type="GO" id="GO:0020037">
    <property type="term" value="F:heme binding"/>
    <property type="evidence" value="ECO:0007669"/>
    <property type="project" value="InterPro"/>
</dbReference>
<feature type="transmembrane region" description="Helical" evidence="1">
    <location>
        <begin position="28"/>
        <end position="49"/>
    </location>
</feature>
<protein>
    <submittedName>
        <fullName evidence="3">Heme lyase</fullName>
    </submittedName>
</protein>